<dbReference type="Proteomes" id="UP000053199">
    <property type="component" value="Unassembled WGS sequence"/>
</dbReference>
<dbReference type="EMBL" id="LNQM01000011">
    <property type="protein sequence ID" value="KSU69999.1"/>
    <property type="molecule type" value="Genomic_DNA"/>
</dbReference>
<dbReference type="AlphaFoldDB" id="A0A0V8I5D2"/>
<proteinExistence type="predicted"/>
<protein>
    <submittedName>
        <fullName evidence="1">Uncharacterized protein</fullName>
    </submittedName>
</protein>
<dbReference type="RefSeq" id="WP_058269587.1">
    <property type="nucleotide sequence ID" value="NZ_FMAZ01000010.1"/>
</dbReference>
<keyword evidence="2" id="KW-1185">Reference proteome</keyword>
<reference evidence="1 2" key="1">
    <citation type="journal article" date="2014" name="Arch. Microbiol.">
        <title>Arthrobacter enclensis sp. nov., isolated from sediment sample.</title>
        <authorList>
            <person name="Dastager S.G."/>
            <person name="Liu Q."/>
            <person name="Tang S.K."/>
            <person name="Krishnamurthi S."/>
            <person name="Lee J.C."/>
            <person name="Li W.J."/>
        </authorList>
    </citation>
    <scope>NUCLEOTIDE SEQUENCE [LARGE SCALE GENOMIC DNA]</scope>
    <source>
        <strain evidence="1 2">NIO-1008</strain>
    </source>
</reference>
<name>A0A0V8I5D2_9MICC</name>
<organism evidence="1 2">
    <name type="scientific">Pseudarthrobacter enclensis</name>
    <dbReference type="NCBI Taxonomy" id="993070"/>
    <lineage>
        <taxon>Bacteria</taxon>
        <taxon>Bacillati</taxon>
        <taxon>Actinomycetota</taxon>
        <taxon>Actinomycetes</taxon>
        <taxon>Micrococcales</taxon>
        <taxon>Micrococcaceae</taxon>
        <taxon>Pseudarthrobacter</taxon>
    </lineage>
</organism>
<evidence type="ECO:0000313" key="1">
    <source>
        <dbReference type="EMBL" id="KSU69999.1"/>
    </source>
</evidence>
<accession>A0A0V8I5D2</accession>
<gene>
    <name evidence="1" type="ORF">AS031_18245</name>
</gene>
<comment type="caution">
    <text evidence="1">The sequence shown here is derived from an EMBL/GenBank/DDBJ whole genome shotgun (WGS) entry which is preliminary data.</text>
</comment>
<sequence>MLTAYIVQASDRHYTVGVVELPEIRVTARNVAAIPEEVRAVAAKHTGMDPELFTIVVDY</sequence>
<evidence type="ECO:0000313" key="2">
    <source>
        <dbReference type="Proteomes" id="UP000053199"/>
    </source>
</evidence>